<evidence type="ECO:0000313" key="5">
    <source>
        <dbReference type="Proteomes" id="UP001597286"/>
    </source>
</evidence>
<evidence type="ECO:0000256" key="2">
    <source>
        <dbReference type="ARBA" id="ARBA00023315"/>
    </source>
</evidence>
<comment type="caution">
    <text evidence="4">The sequence shown here is derived from an EMBL/GenBank/DDBJ whole genome shotgun (WGS) entry which is preliminary data.</text>
</comment>
<dbReference type="PROSITE" id="PS51186">
    <property type="entry name" value="GNAT"/>
    <property type="match status" value="1"/>
</dbReference>
<dbReference type="EC" id="2.3.-.-" evidence="4"/>
<protein>
    <submittedName>
        <fullName evidence="4">GNAT family N-acetyltransferase</fullName>
        <ecNumber evidence="4">2.3.-.-</ecNumber>
    </submittedName>
</protein>
<dbReference type="RefSeq" id="WP_378487691.1">
    <property type="nucleotide sequence ID" value="NZ_JBHUFB010000020.1"/>
</dbReference>
<dbReference type="CDD" id="cd04301">
    <property type="entry name" value="NAT_SF"/>
    <property type="match status" value="1"/>
</dbReference>
<dbReference type="InterPro" id="IPR000182">
    <property type="entry name" value="GNAT_dom"/>
</dbReference>
<name>A0ABW4P9N5_9NOCA</name>
<keyword evidence="1 4" id="KW-0808">Transferase</keyword>
<dbReference type="PANTHER" id="PTHR43877">
    <property type="entry name" value="AMINOALKYLPHOSPHONATE N-ACETYLTRANSFERASE-RELATED-RELATED"/>
    <property type="match status" value="1"/>
</dbReference>
<gene>
    <name evidence="4" type="ORF">ACFSJG_23805</name>
</gene>
<sequence length="167" mass="18516">MTAGQLEVRAVLQDDPLAAPLLAELAREYSTRYERPFEEQFEALTTHPGAEFAPPDGALLILLDEGTPVAGGAFRRYDGTTAELKRIWTSKDHRRRGLGRVVLAELETEAAARGYSRIFLTTGWRQPEAVALYLAAGYTALFDPTRPSEEIGPHPFEKHLTRKAHSA</sequence>
<evidence type="ECO:0000259" key="3">
    <source>
        <dbReference type="PROSITE" id="PS51186"/>
    </source>
</evidence>
<dbReference type="PANTHER" id="PTHR43877:SF2">
    <property type="entry name" value="AMINOALKYLPHOSPHONATE N-ACETYLTRANSFERASE-RELATED"/>
    <property type="match status" value="1"/>
</dbReference>
<dbReference type="InterPro" id="IPR050832">
    <property type="entry name" value="Bact_Acetyltransf"/>
</dbReference>
<evidence type="ECO:0000313" key="4">
    <source>
        <dbReference type="EMBL" id="MFD1815256.1"/>
    </source>
</evidence>
<dbReference type="EMBL" id="JBHUFB010000020">
    <property type="protein sequence ID" value="MFD1815256.1"/>
    <property type="molecule type" value="Genomic_DNA"/>
</dbReference>
<dbReference type="SUPFAM" id="SSF55729">
    <property type="entry name" value="Acyl-CoA N-acyltransferases (Nat)"/>
    <property type="match status" value="1"/>
</dbReference>
<dbReference type="Proteomes" id="UP001597286">
    <property type="component" value="Unassembled WGS sequence"/>
</dbReference>
<dbReference type="InterPro" id="IPR016181">
    <property type="entry name" value="Acyl_CoA_acyltransferase"/>
</dbReference>
<evidence type="ECO:0000256" key="1">
    <source>
        <dbReference type="ARBA" id="ARBA00022679"/>
    </source>
</evidence>
<feature type="domain" description="N-acetyltransferase" evidence="3">
    <location>
        <begin position="6"/>
        <end position="163"/>
    </location>
</feature>
<organism evidence="4 5">
    <name type="scientific">Rhodococcus gannanensis</name>
    <dbReference type="NCBI Taxonomy" id="1960308"/>
    <lineage>
        <taxon>Bacteria</taxon>
        <taxon>Bacillati</taxon>
        <taxon>Actinomycetota</taxon>
        <taxon>Actinomycetes</taxon>
        <taxon>Mycobacteriales</taxon>
        <taxon>Nocardiaceae</taxon>
        <taxon>Rhodococcus</taxon>
    </lineage>
</organism>
<accession>A0ABW4P9N5</accession>
<reference evidence="5" key="1">
    <citation type="journal article" date="2019" name="Int. J. Syst. Evol. Microbiol.">
        <title>The Global Catalogue of Microorganisms (GCM) 10K type strain sequencing project: providing services to taxonomists for standard genome sequencing and annotation.</title>
        <authorList>
            <consortium name="The Broad Institute Genomics Platform"/>
            <consortium name="The Broad Institute Genome Sequencing Center for Infectious Disease"/>
            <person name="Wu L."/>
            <person name="Ma J."/>
        </authorList>
    </citation>
    <scope>NUCLEOTIDE SEQUENCE [LARGE SCALE GENOMIC DNA]</scope>
    <source>
        <strain evidence="5">DT72</strain>
    </source>
</reference>
<dbReference type="GO" id="GO:0016746">
    <property type="term" value="F:acyltransferase activity"/>
    <property type="evidence" value="ECO:0007669"/>
    <property type="project" value="UniProtKB-KW"/>
</dbReference>
<dbReference type="Gene3D" id="3.40.630.30">
    <property type="match status" value="1"/>
</dbReference>
<keyword evidence="5" id="KW-1185">Reference proteome</keyword>
<keyword evidence="2 4" id="KW-0012">Acyltransferase</keyword>
<dbReference type="Pfam" id="PF00583">
    <property type="entry name" value="Acetyltransf_1"/>
    <property type="match status" value="1"/>
</dbReference>
<proteinExistence type="predicted"/>